<dbReference type="KEGG" id="wco:G7084_06935"/>
<protein>
    <submittedName>
        <fullName evidence="1">Uncharacterized protein</fullName>
    </submittedName>
</protein>
<dbReference type="Proteomes" id="UP000500741">
    <property type="component" value="Chromosome"/>
</dbReference>
<evidence type="ECO:0000313" key="2">
    <source>
        <dbReference type="Proteomes" id="UP000500741"/>
    </source>
</evidence>
<accession>A0A6G8B1E9</accession>
<gene>
    <name evidence="1" type="ORF">G7084_06935</name>
</gene>
<sequence length="144" mass="16862">MENKFSLIHYDSKNDQEVQYSDAEITDLKIAQLVHTIASTAEDFVIITPNVPINDSLFMQIMALSDDDMHLEIGYGDYNYICYKNIAKAIVDLQNYHNEMLPELTTWQKFNLHKKAFSFANNFKRLFHRDKKDSADKYQSKITK</sequence>
<proteinExistence type="predicted"/>
<organism evidence="1 2">
    <name type="scientific">Weissella coleopterorum</name>
    <dbReference type="NCBI Taxonomy" id="2714949"/>
    <lineage>
        <taxon>Bacteria</taxon>
        <taxon>Bacillati</taxon>
        <taxon>Bacillota</taxon>
        <taxon>Bacilli</taxon>
        <taxon>Lactobacillales</taxon>
        <taxon>Lactobacillaceae</taxon>
        <taxon>Weissella</taxon>
    </lineage>
</organism>
<dbReference type="AlphaFoldDB" id="A0A6G8B1E9"/>
<dbReference type="EMBL" id="CP049888">
    <property type="protein sequence ID" value="QIL51052.1"/>
    <property type="molecule type" value="Genomic_DNA"/>
</dbReference>
<evidence type="ECO:0000313" key="1">
    <source>
        <dbReference type="EMBL" id="QIL51052.1"/>
    </source>
</evidence>
<keyword evidence="2" id="KW-1185">Reference proteome</keyword>
<reference evidence="1 2" key="1">
    <citation type="submission" date="2020-03" db="EMBL/GenBank/DDBJ databases">
        <title>Weissella sp. nov., isolated from Cybister lewisianus.</title>
        <authorList>
            <person name="Hyun D.-W."/>
            <person name="Bae J.-W."/>
        </authorList>
    </citation>
    <scope>NUCLEOTIDE SEQUENCE [LARGE SCALE GENOMIC DNA]</scope>
    <source>
        <strain evidence="1 2">HDW19</strain>
    </source>
</reference>
<name>A0A6G8B1E9_9LACO</name>
<dbReference type="RefSeq" id="WP_166011257.1">
    <property type="nucleotide sequence ID" value="NZ_CP049888.1"/>
</dbReference>